<feature type="domain" description="Peptidase M3A/M3B catalytic" evidence="8">
    <location>
        <begin position="232"/>
        <end position="680"/>
    </location>
</feature>
<dbReference type="Gene3D" id="1.10.1370.40">
    <property type="match status" value="3"/>
</dbReference>
<dbReference type="Pfam" id="PF01432">
    <property type="entry name" value="Peptidase_M3"/>
    <property type="match status" value="1"/>
</dbReference>
<evidence type="ECO:0000259" key="8">
    <source>
        <dbReference type="Pfam" id="PF01432"/>
    </source>
</evidence>
<dbReference type="PANTHER" id="PTHR43660:SF1">
    <property type="entry name" value="DIPEPTIDYL CARBOXYPEPTIDASE"/>
    <property type="match status" value="1"/>
</dbReference>
<comment type="caution">
    <text evidence="9">The sequence shown here is derived from an EMBL/GenBank/DDBJ whole genome shotgun (WGS) entry which is preliminary data.</text>
</comment>
<accession>A0ABN2MAF0</accession>
<dbReference type="EMBL" id="BAAANJ010000015">
    <property type="protein sequence ID" value="GAA1817153.1"/>
    <property type="molecule type" value="Genomic_DNA"/>
</dbReference>
<proteinExistence type="inferred from homology"/>
<keyword evidence="6 7" id="KW-0482">Metalloprotease</keyword>
<evidence type="ECO:0000256" key="6">
    <source>
        <dbReference type="ARBA" id="ARBA00023049"/>
    </source>
</evidence>
<dbReference type="CDD" id="cd06456">
    <property type="entry name" value="M3A_DCP"/>
    <property type="match status" value="1"/>
</dbReference>
<evidence type="ECO:0000256" key="5">
    <source>
        <dbReference type="ARBA" id="ARBA00022833"/>
    </source>
</evidence>
<keyword evidence="5 7" id="KW-0862">Zinc</keyword>
<evidence type="ECO:0000256" key="3">
    <source>
        <dbReference type="ARBA" id="ARBA00022723"/>
    </source>
</evidence>
<keyword evidence="4 7" id="KW-0378">Hydrolase</keyword>
<organism evidence="9 10">
    <name type="scientific">Agromyces neolithicus</name>
    <dbReference type="NCBI Taxonomy" id="269420"/>
    <lineage>
        <taxon>Bacteria</taxon>
        <taxon>Bacillati</taxon>
        <taxon>Actinomycetota</taxon>
        <taxon>Actinomycetes</taxon>
        <taxon>Micrococcales</taxon>
        <taxon>Microbacteriaceae</taxon>
        <taxon>Agromyces</taxon>
    </lineage>
</organism>
<keyword evidence="3 7" id="KW-0479">Metal-binding</keyword>
<keyword evidence="10" id="KW-1185">Reference proteome</keyword>
<evidence type="ECO:0000313" key="10">
    <source>
        <dbReference type="Proteomes" id="UP001500002"/>
    </source>
</evidence>
<protein>
    <submittedName>
        <fullName evidence="9">M3 family metallopeptidase</fullName>
    </submittedName>
</protein>
<comment type="similarity">
    <text evidence="1 7">Belongs to the peptidase M3 family.</text>
</comment>
<keyword evidence="2 7" id="KW-0645">Protease</keyword>
<dbReference type="InterPro" id="IPR045090">
    <property type="entry name" value="Pept_M3A_M3B"/>
</dbReference>
<reference evidence="9 10" key="1">
    <citation type="journal article" date="2019" name="Int. J. Syst. Evol. Microbiol.">
        <title>The Global Catalogue of Microorganisms (GCM) 10K type strain sequencing project: providing services to taxonomists for standard genome sequencing and annotation.</title>
        <authorList>
            <consortium name="The Broad Institute Genomics Platform"/>
            <consortium name="The Broad Institute Genome Sequencing Center for Infectious Disease"/>
            <person name="Wu L."/>
            <person name="Ma J."/>
        </authorList>
    </citation>
    <scope>NUCLEOTIDE SEQUENCE [LARGE SCALE GENOMIC DNA]</scope>
    <source>
        <strain evidence="9 10">JCM 14322</strain>
    </source>
</reference>
<dbReference type="RefSeq" id="WP_344297017.1">
    <property type="nucleotide sequence ID" value="NZ_BAAANJ010000015.1"/>
</dbReference>
<evidence type="ECO:0000256" key="2">
    <source>
        <dbReference type="ARBA" id="ARBA00022670"/>
    </source>
</evidence>
<comment type="cofactor">
    <cofactor evidence="7">
        <name>Zn(2+)</name>
        <dbReference type="ChEBI" id="CHEBI:29105"/>
    </cofactor>
    <text evidence="7">Binds 1 zinc ion.</text>
</comment>
<sequence length="682" mass="74515">MTDDRRNPLLDPSPLPFRLPLFALIRPEHYREALELGMAEQRREVDAIAGDASSATFDNTIVALERSGALLRRVLPVFENASAAVADDEIDALETEFAPRLAAHRDAISLDPRLFARFTALLRAGDGLALDAESAYLLERRHRVAMLAGAGLDDDGRTELAELNERIAALTTEFQHRLVADTNARALHINDDVELSGLDDAQRGAARAAAVPRGLEGWLLPLVLPTAQPLLAALDDAGVRDRLLAASRARGTGGGPHDTRETLLELVRARARRARLLGVDSHAAAVTADSTAGSPDAVADLLGRLVPAARANARREAVALEARAARDGQRPVEASDWMHLTEQVRSSVHEIDLQAMRPYFELDRVLVDGVFRAANLLYGIDLAERTDLIGYHPDTRVFEVVEHDGTPVGLYLLDLYARDSKRGGAWMSSLVAQSALDATLPVVVNNLNVPKPAGGDPTLLTFDETATLFHEFGHALHGLLARVAFPSFSGTNVFRDFVELPSQVNELWMLRPEIVAGYAVHHESGERMPQHLVDRLLASRTFNEGFSTTEYLAAAVLDQAWHRLSPEAAAAVTDVAEFERDALASAGLDDPLVPPRYSSTYFAHIFAGGYDAGYYSYIWSEVAGADIMAWFEERGGATRENGDRFRAEILAPGGSRDPRESVRSFLGREPTIEPLLRRRGLD</sequence>
<dbReference type="PANTHER" id="PTHR43660">
    <property type="entry name" value="DIPEPTIDYL CARBOXYPEPTIDASE"/>
    <property type="match status" value="1"/>
</dbReference>
<gene>
    <name evidence="9" type="ORF">GCM10009749_28820</name>
</gene>
<dbReference type="InterPro" id="IPR034005">
    <property type="entry name" value="M3A_DCP"/>
</dbReference>
<dbReference type="SUPFAM" id="SSF55486">
    <property type="entry name" value="Metalloproteases ('zincins'), catalytic domain"/>
    <property type="match status" value="1"/>
</dbReference>
<dbReference type="Proteomes" id="UP001500002">
    <property type="component" value="Unassembled WGS sequence"/>
</dbReference>
<dbReference type="InterPro" id="IPR001567">
    <property type="entry name" value="Pept_M3A_M3B_dom"/>
</dbReference>
<evidence type="ECO:0000256" key="7">
    <source>
        <dbReference type="RuleBase" id="RU003435"/>
    </source>
</evidence>
<evidence type="ECO:0000256" key="4">
    <source>
        <dbReference type="ARBA" id="ARBA00022801"/>
    </source>
</evidence>
<name>A0ABN2MAF0_9MICO</name>
<evidence type="ECO:0000256" key="1">
    <source>
        <dbReference type="ARBA" id="ARBA00006040"/>
    </source>
</evidence>
<evidence type="ECO:0000313" key="9">
    <source>
        <dbReference type="EMBL" id="GAA1817153.1"/>
    </source>
</evidence>